<organism evidence="1 2">
    <name type="scientific">Saccharobesus litoralis</name>
    <dbReference type="NCBI Taxonomy" id="2172099"/>
    <lineage>
        <taxon>Bacteria</taxon>
        <taxon>Pseudomonadati</taxon>
        <taxon>Pseudomonadota</taxon>
        <taxon>Gammaproteobacteria</taxon>
        <taxon>Alteromonadales</taxon>
        <taxon>Alteromonadaceae</taxon>
        <taxon>Saccharobesus</taxon>
    </lineage>
</organism>
<dbReference type="InterPro" id="IPR050708">
    <property type="entry name" value="T6SS_VgrG/RHS"/>
</dbReference>
<proteinExistence type="predicted"/>
<evidence type="ECO:0008006" key="3">
    <source>
        <dbReference type="Google" id="ProtNLM"/>
    </source>
</evidence>
<dbReference type="Proteomes" id="UP000244441">
    <property type="component" value="Chromosome"/>
</dbReference>
<dbReference type="PANTHER" id="PTHR32305:SF15">
    <property type="entry name" value="PROTEIN RHSA-RELATED"/>
    <property type="match status" value="1"/>
</dbReference>
<protein>
    <recommendedName>
        <fullName evidence="3">RHS repeat-associated core domain-containing protein</fullName>
    </recommendedName>
</protein>
<dbReference type="EMBL" id="CP026604">
    <property type="protein sequence ID" value="AWB68916.1"/>
    <property type="molecule type" value="Genomic_DNA"/>
</dbReference>
<dbReference type="AlphaFoldDB" id="A0A2S0VXG6"/>
<reference evidence="1 2" key="1">
    <citation type="submission" date="2018-01" db="EMBL/GenBank/DDBJ databases">
        <title>Genome sequence of a Cantenovulum-like bacteria.</title>
        <authorList>
            <person name="Tan W.R."/>
            <person name="Lau N.-S."/>
            <person name="Go F."/>
            <person name="Amirul A.-A.A."/>
        </authorList>
    </citation>
    <scope>NUCLEOTIDE SEQUENCE [LARGE SCALE GENOMIC DNA]</scope>
    <source>
        <strain evidence="1 2">CCB-QB4</strain>
    </source>
</reference>
<dbReference type="Gene3D" id="2.180.10.10">
    <property type="entry name" value="RHS repeat-associated core"/>
    <property type="match status" value="1"/>
</dbReference>
<sequence length="283" mass="31643">MLATGFIHMKGRVYDPIIGRFLSPDPIVQAPYFSQSWNSYTYGWNNPLRYTDPSGYTNDDEACQRKSEGGNCQKVEKKCDSGECHTVYGSYELQRQIKFYERIHRYRNNSRRHDRAREGQAALDLISEHKYSISSSARSMGVDPQHVASIIFQEKYHGVWAKLKNVPAWMMILVGINDASVGLAEMDINTAALLLGVDTSTMSSDTRNQIINLLANDRTAISLISLNVASFQERLGRPVSVQEATYGHNAGVNALARDLPISQGSPVSRRSWGHQDAIADALK</sequence>
<dbReference type="PANTHER" id="PTHR32305">
    <property type="match status" value="1"/>
</dbReference>
<dbReference type="NCBIfam" id="TIGR03696">
    <property type="entry name" value="Rhs_assc_core"/>
    <property type="match status" value="1"/>
</dbReference>
<name>A0A2S0VXG6_9ALTE</name>
<dbReference type="InterPro" id="IPR022385">
    <property type="entry name" value="Rhs_assc_core"/>
</dbReference>
<gene>
    <name evidence="1" type="ORF">C2869_04405</name>
</gene>
<keyword evidence="2" id="KW-1185">Reference proteome</keyword>
<dbReference type="OrthoDB" id="9815903at2"/>
<evidence type="ECO:0000313" key="2">
    <source>
        <dbReference type="Proteomes" id="UP000244441"/>
    </source>
</evidence>
<dbReference type="KEGG" id="cate:C2869_04405"/>
<accession>A0A2S0VXG6</accession>
<evidence type="ECO:0000313" key="1">
    <source>
        <dbReference type="EMBL" id="AWB68916.1"/>
    </source>
</evidence>